<comment type="caution">
    <text evidence="5">The sequence shown here is derived from an EMBL/GenBank/DDBJ whole genome shotgun (WGS) entry which is preliminary data.</text>
</comment>
<feature type="region of interest" description="Disordered" evidence="2">
    <location>
        <begin position="168"/>
        <end position="254"/>
    </location>
</feature>
<dbReference type="Gene3D" id="2.30.30.40">
    <property type="entry name" value="SH3 Domains"/>
    <property type="match status" value="5"/>
</dbReference>
<organism evidence="5 6">
    <name type="scientific">Jeotgalibacillus haloalkalitolerans</name>
    <dbReference type="NCBI Taxonomy" id="3104292"/>
    <lineage>
        <taxon>Bacteria</taxon>
        <taxon>Bacillati</taxon>
        <taxon>Bacillota</taxon>
        <taxon>Bacilli</taxon>
        <taxon>Bacillales</taxon>
        <taxon>Caryophanaceae</taxon>
        <taxon>Jeotgalibacillus</taxon>
    </lineage>
</organism>
<gene>
    <name evidence="5" type="ORF">UFB30_03610</name>
</gene>
<dbReference type="CDD" id="cd02696">
    <property type="entry name" value="MurNAc-LAA"/>
    <property type="match status" value="1"/>
</dbReference>
<keyword evidence="1 5" id="KW-0378">Hydrolase</keyword>
<dbReference type="InterPro" id="IPR050695">
    <property type="entry name" value="N-acetylmuramoyl_amidase_3"/>
</dbReference>
<evidence type="ECO:0000256" key="2">
    <source>
        <dbReference type="SAM" id="MobiDB-lite"/>
    </source>
</evidence>
<dbReference type="EMBL" id="JAXQNN010000001">
    <property type="protein sequence ID" value="MDZ5711292.1"/>
    <property type="molecule type" value="Genomic_DNA"/>
</dbReference>
<evidence type="ECO:0000256" key="3">
    <source>
        <dbReference type="SAM" id="SignalP"/>
    </source>
</evidence>
<evidence type="ECO:0000313" key="6">
    <source>
        <dbReference type="Proteomes" id="UP001292084"/>
    </source>
</evidence>
<feature type="compositionally biased region" description="Acidic residues" evidence="2">
    <location>
        <begin position="244"/>
        <end position="254"/>
    </location>
</feature>
<reference evidence="5 6" key="1">
    <citation type="submission" date="2023-12" db="EMBL/GenBank/DDBJ databases">
        <title>Jeotgalibacillus haloalkaliphilus sp. nov., a novel salt-tolerant bacteria, isolated from the estuary of the Fenhe River into the Yellow River.</title>
        <authorList>
            <person name="Li Y."/>
        </authorList>
    </citation>
    <scope>NUCLEOTIDE SEQUENCE [LARGE SCALE GENOMIC DNA]</scope>
    <source>
        <strain evidence="5 6">HH7-29</strain>
    </source>
</reference>
<evidence type="ECO:0000256" key="1">
    <source>
        <dbReference type="ARBA" id="ARBA00022801"/>
    </source>
</evidence>
<dbReference type="EC" id="3.5.1.28" evidence="5"/>
<dbReference type="GO" id="GO:0008745">
    <property type="term" value="F:N-acetylmuramoyl-L-alanine amidase activity"/>
    <property type="evidence" value="ECO:0007669"/>
    <property type="project" value="UniProtKB-EC"/>
</dbReference>
<sequence>MKKVSLLVIMFLLMMQAFPLQTFAEQDNESDGSGEVIELALVHQNNEDSTPPLYENNTSEANEIEYEFNGAFWVKVLEKGQDQTLITFPVTRTSPENAEWKTGWISNEFLLSEDETALQTAEENSNPLINKDTLISLEANKADFIEFLKLYEEQLQEEAETEIIAEDTEQAEESLTSDPSIHNEEAPGAEETAAEDVETAVEVLDPAVDETEVEEQDPAVDEAEVENNDQDTETDKETMIEKESTEEDKVLDEENAEVSAQSSMMSMSAVTSIKEEPVIKGTALKNKTHVYVATERGEILKSYSEGSTLQFKSHSDNWYKATVYLSGQAHTGYIHADDVLLEGEEENQTSRTVATEHPVIKGIALKSPTNVYAATDRGTVLKSYSEGSTLQFRYYSDSWYSANVYIGGEAHAGFIHADDIDLLSDTSESLRGYGLKDPTNVYSGTDQNGSVLKSYPAGSSLQYRSYSGNWYAATVYVGGKARTGYIHANDVGDKPPLISGIALKSPTAVYSERSTSSSALKTYSKGSILKYRYYNANWYEATVYVNGSAHTGYIHSNDVERYTQSPVPLTGVGVMSPTNVYSEASTGSGVLKSYAAGQVLQYETFTSDWYRATVYVNGGPTTGYIHADHVENAIAKQKRIVGAAYKSSTNVYASASKSSGVLKSYSYGSRLIYRTFTGSWFQATVYVDGRATTGYVHKDDVRSFEGRTIVLDAGHGGKDSGAIAGGMLEKELVLDISLRSQRILENAGANVIMTRTTDRFLELHERAAIANNSGGELFLSVHANAFNGLARGTETFWYSRYEAANSQRLALNVQDAVIDKIGTSYRRVAEGNYHVVRETKIPSALLEVGFMDNPDDAVKLRSSYYRQLTAEGVFEGLLQYFSLD</sequence>
<protein>
    <submittedName>
        <fullName evidence="5">N-acetylmuramoyl-L-alanine amidase</fullName>
        <ecNumber evidence="5">3.5.1.28</ecNumber>
    </submittedName>
</protein>
<dbReference type="Pfam" id="PF01520">
    <property type="entry name" value="Amidase_3"/>
    <property type="match status" value="1"/>
</dbReference>
<proteinExistence type="predicted"/>
<feature type="chain" id="PRO_5045293010" evidence="3">
    <location>
        <begin position="25"/>
        <end position="884"/>
    </location>
</feature>
<dbReference type="Proteomes" id="UP001292084">
    <property type="component" value="Unassembled WGS sequence"/>
</dbReference>
<dbReference type="SUPFAM" id="SSF53187">
    <property type="entry name" value="Zn-dependent exopeptidases"/>
    <property type="match status" value="1"/>
</dbReference>
<dbReference type="InterPro" id="IPR002508">
    <property type="entry name" value="MurNAc-LAA_cat"/>
</dbReference>
<dbReference type="PANTHER" id="PTHR30404">
    <property type="entry name" value="N-ACETYLMURAMOYL-L-ALANINE AMIDASE"/>
    <property type="match status" value="1"/>
</dbReference>
<accession>A0ABU5KJ57</accession>
<dbReference type="Gene3D" id="3.40.630.40">
    <property type="entry name" value="Zn-dependent exopeptidases"/>
    <property type="match status" value="1"/>
</dbReference>
<keyword evidence="3" id="KW-0732">Signal</keyword>
<dbReference type="SMART" id="SM00646">
    <property type="entry name" value="Ami_3"/>
    <property type="match status" value="1"/>
</dbReference>
<name>A0ABU5KJ57_9BACL</name>
<evidence type="ECO:0000313" key="5">
    <source>
        <dbReference type="EMBL" id="MDZ5711292.1"/>
    </source>
</evidence>
<dbReference type="RefSeq" id="WP_322420301.1">
    <property type="nucleotide sequence ID" value="NZ_JAXQNN010000001.1"/>
</dbReference>
<feature type="signal peptide" evidence="3">
    <location>
        <begin position="1"/>
        <end position="24"/>
    </location>
</feature>
<dbReference type="PANTHER" id="PTHR30404:SF0">
    <property type="entry name" value="N-ACETYLMURAMOYL-L-ALANINE AMIDASE AMIC"/>
    <property type="match status" value="1"/>
</dbReference>
<keyword evidence="6" id="KW-1185">Reference proteome</keyword>
<feature type="compositionally biased region" description="Acidic residues" evidence="2">
    <location>
        <begin position="207"/>
        <end position="232"/>
    </location>
</feature>
<feature type="domain" description="MurNAc-LAA" evidence="4">
    <location>
        <begin position="767"/>
        <end position="878"/>
    </location>
</feature>
<evidence type="ECO:0000259" key="4">
    <source>
        <dbReference type="SMART" id="SM00646"/>
    </source>
</evidence>
<feature type="compositionally biased region" description="Basic and acidic residues" evidence="2">
    <location>
        <begin position="233"/>
        <end position="243"/>
    </location>
</feature>